<gene>
    <name evidence="1" type="ORF">TKK_010156</name>
</gene>
<dbReference type="AlphaFoldDB" id="A0ABD2WTQ4"/>
<reference evidence="1 2" key="1">
    <citation type="journal article" date="2024" name="bioRxiv">
        <title>A reference genome for Trichogramma kaykai: A tiny desert-dwelling parasitoid wasp with competing sex-ratio distorters.</title>
        <authorList>
            <person name="Culotta J."/>
            <person name="Lindsey A.R."/>
        </authorList>
    </citation>
    <scope>NUCLEOTIDE SEQUENCE [LARGE SCALE GENOMIC DNA]</scope>
    <source>
        <strain evidence="1 2">KSX58</strain>
    </source>
</reference>
<accession>A0ABD2WTQ4</accession>
<keyword evidence="2" id="KW-1185">Reference proteome</keyword>
<dbReference type="EMBL" id="JBJJXI010000077">
    <property type="protein sequence ID" value="KAL3395846.1"/>
    <property type="molecule type" value="Genomic_DNA"/>
</dbReference>
<comment type="caution">
    <text evidence="1">The sequence shown here is derived from an EMBL/GenBank/DDBJ whole genome shotgun (WGS) entry which is preliminary data.</text>
</comment>
<name>A0ABD2WTQ4_9HYME</name>
<protein>
    <recommendedName>
        <fullName evidence="3">F-box domain-containing protein</fullName>
    </recommendedName>
</protein>
<organism evidence="1 2">
    <name type="scientific">Trichogramma kaykai</name>
    <dbReference type="NCBI Taxonomy" id="54128"/>
    <lineage>
        <taxon>Eukaryota</taxon>
        <taxon>Metazoa</taxon>
        <taxon>Ecdysozoa</taxon>
        <taxon>Arthropoda</taxon>
        <taxon>Hexapoda</taxon>
        <taxon>Insecta</taxon>
        <taxon>Pterygota</taxon>
        <taxon>Neoptera</taxon>
        <taxon>Endopterygota</taxon>
        <taxon>Hymenoptera</taxon>
        <taxon>Apocrita</taxon>
        <taxon>Proctotrupomorpha</taxon>
        <taxon>Chalcidoidea</taxon>
        <taxon>Trichogrammatidae</taxon>
        <taxon>Trichogramma</taxon>
    </lineage>
</organism>
<evidence type="ECO:0008006" key="3">
    <source>
        <dbReference type="Google" id="ProtNLM"/>
    </source>
</evidence>
<proteinExistence type="predicted"/>
<sequence>MDWRVQSRTAQGISLRGQLTSNSFGANPTCSAAVTSGSCRVGVGTSADAEVAHAHATQSRKRKNKEEIMDVIESVKEEEELIQGKYTKGDVLYDVMHIVMENFTVSELSKAALVCKNWYRASREVLRTRGPERIKLPDTYECMYMLPRFNLKDYMYHKPQNTILFYGPEPKLRPKPNAELEAMNVFSHHFVGRVTILGMNTVFMDEEEILSCPKRIGFDHEDKANGISGLSFPNYKDLKVVVGTCPSYDENGERNAEMIYNKVHPKDDETGPLTFFMFGHCYHPLCSFFLTHFKKNMKPDHRYTILGCANLDAMKTVARNIPLHLQADKRMEGLIVYRLSGDCLQSDSVVLNFHKSIDEIIEKLEIFRTGVTLRKNTLAWMCGASLEDKERETEIVKLVKQTFPQIPLTVTLGRPEQWYYGIDSLTRVGHQGIEYRYGATLLLMSFN</sequence>
<evidence type="ECO:0000313" key="1">
    <source>
        <dbReference type="EMBL" id="KAL3395846.1"/>
    </source>
</evidence>
<dbReference type="Proteomes" id="UP001627154">
    <property type="component" value="Unassembled WGS sequence"/>
</dbReference>
<evidence type="ECO:0000313" key="2">
    <source>
        <dbReference type="Proteomes" id="UP001627154"/>
    </source>
</evidence>